<accession>A0A9P8TCP8</accession>
<keyword evidence="3" id="KW-1185">Reference proteome</keyword>
<evidence type="ECO:0000256" key="1">
    <source>
        <dbReference type="SAM" id="MobiDB-lite"/>
    </source>
</evidence>
<feature type="region of interest" description="Disordered" evidence="1">
    <location>
        <begin position="94"/>
        <end position="115"/>
    </location>
</feature>
<dbReference type="EMBL" id="JAEUBG010005646">
    <property type="protein sequence ID" value="KAH3673461.1"/>
    <property type="molecule type" value="Genomic_DNA"/>
</dbReference>
<comment type="caution">
    <text evidence="2">The sequence shown here is derived from an EMBL/GenBank/DDBJ whole genome shotgun (WGS) entry which is preliminary data.</text>
</comment>
<reference evidence="2" key="2">
    <citation type="submission" date="2021-01" db="EMBL/GenBank/DDBJ databases">
        <authorList>
            <person name="Schikora-Tamarit M.A."/>
        </authorList>
    </citation>
    <scope>NUCLEOTIDE SEQUENCE</scope>
    <source>
        <strain evidence="2">CBS2887</strain>
    </source>
</reference>
<protein>
    <submittedName>
        <fullName evidence="2">Uncharacterized protein</fullName>
    </submittedName>
</protein>
<evidence type="ECO:0000313" key="3">
    <source>
        <dbReference type="Proteomes" id="UP000774326"/>
    </source>
</evidence>
<proteinExistence type="predicted"/>
<gene>
    <name evidence="2" type="ORF">WICPIJ_009772</name>
</gene>
<organism evidence="2 3">
    <name type="scientific">Wickerhamomyces pijperi</name>
    <name type="common">Yeast</name>
    <name type="synonym">Pichia pijperi</name>
    <dbReference type="NCBI Taxonomy" id="599730"/>
    <lineage>
        <taxon>Eukaryota</taxon>
        <taxon>Fungi</taxon>
        <taxon>Dikarya</taxon>
        <taxon>Ascomycota</taxon>
        <taxon>Saccharomycotina</taxon>
        <taxon>Saccharomycetes</taxon>
        <taxon>Phaffomycetales</taxon>
        <taxon>Wickerhamomycetaceae</taxon>
        <taxon>Wickerhamomyces</taxon>
    </lineage>
</organism>
<dbReference type="Proteomes" id="UP000774326">
    <property type="component" value="Unassembled WGS sequence"/>
</dbReference>
<name>A0A9P8TCP8_WICPI</name>
<feature type="compositionally biased region" description="Basic and acidic residues" evidence="1">
    <location>
        <begin position="26"/>
        <end position="37"/>
    </location>
</feature>
<evidence type="ECO:0000313" key="2">
    <source>
        <dbReference type="EMBL" id="KAH3673461.1"/>
    </source>
</evidence>
<dbReference type="AlphaFoldDB" id="A0A9P8TCP8"/>
<sequence length="115" mass="12836">MVENGLVEDKDIRETGNCQVQQPPKHGHDHEQRRDLSDEVVSAQQRSGGVERSVEEHRSVTVHVATGDRLSEDLVQQNRGIQSPWSGFLGHEINNGGVAGGEPQPFDDGFWDLRR</sequence>
<reference evidence="2" key="1">
    <citation type="journal article" date="2021" name="Open Biol.">
        <title>Shared evolutionary footprints suggest mitochondrial oxidative damage underlies multiple complex I losses in fungi.</title>
        <authorList>
            <person name="Schikora-Tamarit M.A."/>
            <person name="Marcet-Houben M."/>
            <person name="Nosek J."/>
            <person name="Gabaldon T."/>
        </authorList>
    </citation>
    <scope>NUCLEOTIDE SEQUENCE</scope>
    <source>
        <strain evidence="2">CBS2887</strain>
    </source>
</reference>
<feature type="region of interest" description="Disordered" evidence="1">
    <location>
        <begin position="1"/>
        <end position="59"/>
    </location>
</feature>